<dbReference type="SUPFAM" id="SSF48371">
    <property type="entry name" value="ARM repeat"/>
    <property type="match status" value="1"/>
</dbReference>
<gene>
    <name evidence="1" type="ORF">TVAG_169930</name>
</gene>
<keyword evidence="2" id="KW-1185">Reference proteome</keyword>
<dbReference type="EMBL" id="DS113227">
    <property type="protein sequence ID" value="EAY17681.1"/>
    <property type="molecule type" value="Genomic_DNA"/>
</dbReference>
<sequence length="1014" mass="117048">MVTTVQSYLHNVELLRDQTGAHVEVATQGIQEFVQDPNSIFILCQIISSNANTIFKMHAIISIINYIKENNEFDEEYLEQFKNLLISLFTPENIELNQLLVEAARNLVKKINGEWLELINLAFVSDSDKEYKYELINSIIADYYPDYLKSNLPIIFDLVRDGIESGKEETILGCIKVSYNLFIKVPGSHQQFQELTTKIREILNSSIEENQFSILDKLVALDEKILWIFIEDQSFQLILEKLLNQELTFDIKYKFNALLSTLLPLKIDNLSPELLDQILNFEVFFAMDSFSQEYSYNLIMMDFVNITKLILSTIPMKFLQEMVETKFNELIENNTREIVCIGLLLMATGIKTYPTIFSNYAPQVFKTVVESLVSDDQYIASTCAFILIYVKLFEDYIKINFETVWANTEQYISQSSDVSLTTNILQILSECASDNPETVIQLVNWCFSEMEKAPDPNTYTPMLMNLVTNLRDLEALQNIYNQIYELISNNKDNYSLFILILGQIMRYLSAFDFFQENLEGLVKMIETFIKSSDLYLNSLAIEVTGNILDNIKDIEIIKILYNDIKPFADMLDRNCSQYEHNVYCSAYSFCVSFLRYCVYEFRNENINFDSPENIGFFVNKGMLGLEVGHEEEIISVLNIILSKLINCNNSKDEGLTNVLASLLEKLISMDFDDGVCICLSDIHGLHPELFDENCSNVILTKSDKCFEEILGKQQLTPDLVNIHSNTIYNISRILKTVSDEDKKSELCLKYYNLYANYVNDDQLSAYYKLLWIYLILTLDCVVFSFLDQENFLFIESFLLSNLLESDNAASIIVANIADSCLKAYNFQKSSMITKEKWITTISEKLNNTDETNKIEITMREKLLSLLISFSLLYGQNYDKELLKNALTNVLPIRYEFNVLPTISSSLNVLQMTGVDMTEIFRKLIIQFAVPRYQREKMDCEEVLIYTFATPMKNFLASLGEEAENFIRETLNNNELSIFYLNLFFQESDKAWAQMMAGFNDVNTGEVYDLSGEET</sequence>
<dbReference type="VEuPathDB" id="TrichDB:TVAG_169930"/>
<dbReference type="Proteomes" id="UP000001542">
    <property type="component" value="Unassembled WGS sequence"/>
</dbReference>
<reference evidence="1" key="2">
    <citation type="journal article" date="2007" name="Science">
        <title>Draft genome sequence of the sexually transmitted pathogen Trichomonas vaginalis.</title>
        <authorList>
            <person name="Carlton J.M."/>
            <person name="Hirt R.P."/>
            <person name="Silva J.C."/>
            <person name="Delcher A.L."/>
            <person name="Schatz M."/>
            <person name="Zhao Q."/>
            <person name="Wortman J.R."/>
            <person name="Bidwell S.L."/>
            <person name="Alsmark U.C.M."/>
            <person name="Besteiro S."/>
            <person name="Sicheritz-Ponten T."/>
            <person name="Noel C.J."/>
            <person name="Dacks J.B."/>
            <person name="Foster P.G."/>
            <person name="Simillion C."/>
            <person name="Van de Peer Y."/>
            <person name="Miranda-Saavedra D."/>
            <person name="Barton G.J."/>
            <person name="Westrop G.D."/>
            <person name="Mueller S."/>
            <person name="Dessi D."/>
            <person name="Fiori P.L."/>
            <person name="Ren Q."/>
            <person name="Paulsen I."/>
            <person name="Zhang H."/>
            <person name="Bastida-Corcuera F.D."/>
            <person name="Simoes-Barbosa A."/>
            <person name="Brown M.T."/>
            <person name="Hayes R.D."/>
            <person name="Mukherjee M."/>
            <person name="Okumura C.Y."/>
            <person name="Schneider R."/>
            <person name="Smith A.J."/>
            <person name="Vanacova S."/>
            <person name="Villalvazo M."/>
            <person name="Haas B.J."/>
            <person name="Pertea M."/>
            <person name="Feldblyum T.V."/>
            <person name="Utterback T.R."/>
            <person name="Shu C.L."/>
            <person name="Osoegawa K."/>
            <person name="de Jong P.J."/>
            <person name="Hrdy I."/>
            <person name="Horvathova L."/>
            <person name="Zubacova Z."/>
            <person name="Dolezal P."/>
            <person name="Malik S.B."/>
            <person name="Logsdon J.M. Jr."/>
            <person name="Henze K."/>
            <person name="Gupta A."/>
            <person name="Wang C.C."/>
            <person name="Dunne R.L."/>
            <person name="Upcroft J.A."/>
            <person name="Upcroft P."/>
            <person name="White O."/>
            <person name="Salzberg S.L."/>
            <person name="Tang P."/>
            <person name="Chiu C.-H."/>
            <person name="Lee Y.-S."/>
            <person name="Embley T.M."/>
            <person name="Coombs G.H."/>
            <person name="Mottram J.C."/>
            <person name="Tachezy J."/>
            <person name="Fraser-Liggett C.M."/>
            <person name="Johnson P.J."/>
        </authorList>
    </citation>
    <scope>NUCLEOTIDE SEQUENCE [LARGE SCALE GENOMIC DNA]</scope>
    <source>
        <strain evidence="1">G3</strain>
    </source>
</reference>
<accession>A2DPD7</accession>
<dbReference type="RefSeq" id="XP_001329816.1">
    <property type="nucleotide sequence ID" value="XM_001329781.1"/>
</dbReference>
<dbReference type="VEuPathDB" id="TrichDB:TVAGG3_0681020"/>
<name>A2DPD7_TRIV3</name>
<protein>
    <submittedName>
        <fullName evidence="1">Uncharacterized protein</fullName>
    </submittedName>
</protein>
<organism evidence="1 2">
    <name type="scientific">Trichomonas vaginalis (strain ATCC PRA-98 / G3)</name>
    <dbReference type="NCBI Taxonomy" id="412133"/>
    <lineage>
        <taxon>Eukaryota</taxon>
        <taxon>Metamonada</taxon>
        <taxon>Parabasalia</taxon>
        <taxon>Trichomonadida</taxon>
        <taxon>Trichomonadidae</taxon>
        <taxon>Trichomonas</taxon>
    </lineage>
</organism>
<reference evidence="1" key="1">
    <citation type="submission" date="2006-10" db="EMBL/GenBank/DDBJ databases">
        <authorList>
            <person name="Amadeo P."/>
            <person name="Zhao Q."/>
            <person name="Wortman J."/>
            <person name="Fraser-Liggett C."/>
            <person name="Carlton J."/>
        </authorList>
    </citation>
    <scope>NUCLEOTIDE SEQUENCE</scope>
    <source>
        <strain evidence="1">G3</strain>
    </source>
</reference>
<dbReference type="InterPro" id="IPR016024">
    <property type="entry name" value="ARM-type_fold"/>
</dbReference>
<evidence type="ECO:0000313" key="1">
    <source>
        <dbReference type="EMBL" id="EAY17681.1"/>
    </source>
</evidence>
<dbReference type="AlphaFoldDB" id="A2DPD7"/>
<proteinExistence type="predicted"/>
<dbReference type="InParanoid" id="A2DPD7"/>
<evidence type="ECO:0000313" key="2">
    <source>
        <dbReference type="Proteomes" id="UP000001542"/>
    </source>
</evidence>
<dbReference type="KEGG" id="tva:4775699"/>